<protein>
    <submittedName>
        <fullName evidence="1">Uncharacterized protein</fullName>
    </submittedName>
</protein>
<dbReference type="RefSeq" id="YP_009820619.1">
    <property type="nucleotide sequence ID" value="NC_048169.1"/>
</dbReference>
<reference evidence="1 2" key="1">
    <citation type="submission" date="2019-02" db="EMBL/GenBank/DDBJ databases">
        <authorList>
            <person name="Rowley M."/>
            <person name="Stucki C."/>
            <person name="Ghiringhelli B."/>
            <person name="Naegele L."/>
            <person name="Emmons C.B."/>
            <person name="Slowan-Pomeroy T."/>
            <person name="Briggs L.A."/>
            <person name="Garlena R.A."/>
            <person name="Russell D.A."/>
            <person name="Pope W.H."/>
            <person name="Molloy S.D."/>
            <person name="Jacobs-Sera D."/>
            <person name="Hatfull G.F."/>
        </authorList>
    </citation>
    <scope>NUCLEOTIDE SEQUENCE [LARGE SCALE GENOMIC DNA]</scope>
</reference>
<accession>A0A482JMJ4</accession>
<dbReference type="Proteomes" id="UP000295568">
    <property type="component" value="Segment"/>
</dbReference>
<organism evidence="1 2">
    <name type="scientific">Gordonia phage BrutonGaster</name>
    <dbReference type="NCBI Taxonomy" id="2530116"/>
    <lineage>
        <taxon>Viruses</taxon>
        <taxon>Duplodnaviria</taxon>
        <taxon>Heunggongvirae</taxon>
        <taxon>Uroviricota</taxon>
        <taxon>Caudoviricetes</taxon>
        <taxon>Oneupvirus</taxon>
        <taxon>Oneupvirus brutongaster</taxon>
    </lineage>
</organism>
<evidence type="ECO:0000313" key="2">
    <source>
        <dbReference type="Proteomes" id="UP000295568"/>
    </source>
</evidence>
<dbReference type="EMBL" id="MK524501">
    <property type="protein sequence ID" value="QBP33320.1"/>
    <property type="molecule type" value="Genomic_DNA"/>
</dbReference>
<sequence>MEPRTSSHTLVYIVRPGENEELRMSLRSIQNLPHDEVWIVGDKPSWVSDEVNFIQGNFGPTSHANVYNNIRLACAHPDVADEFVIMNDDFFITEPMSTIGSWYRSTLDEHIALPRVQRQRGWWLESLTLTRIALLAHGIKVPLSYELHVPFLVDKAAMGETLTQFSYVNPDNPPQWRSLYGNMHQVPAEPREDCKRYIGNELVRPLHSCDDGSFFLIEHELQQLFPEPSKYEVT</sequence>
<proteinExistence type="predicted"/>
<evidence type="ECO:0000313" key="1">
    <source>
        <dbReference type="EMBL" id="QBP33320.1"/>
    </source>
</evidence>
<gene>
    <name evidence="1" type="primary">105</name>
    <name evidence="1" type="ORF">SEA_BRUTONGASTER_105</name>
</gene>
<dbReference type="KEGG" id="vg:55012061"/>
<keyword evidence="2" id="KW-1185">Reference proteome</keyword>
<name>A0A482JMJ4_9CAUD</name>
<dbReference type="GeneID" id="55012061"/>